<feature type="region of interest" description="Disordered" evidence="1">
    <location>
        <begin position="342"/>
        <end position="362"/>
    </location>
</feature>
<feature type="region of interest" description="Disordered" evidence="1">
    <location>
        <begin position="684"/>
        <end position="710"/>
    </location>
</feature>
<gene>
    <name evidence="2" type="ORF">NBR_LOCUS239</name>
</gene>
<feature type="compositionally biased region" description="Basic and acidic residues" evidence="1">
    <location>
        <begin position="684"/>
        <end position="697"/>
    </location>
</feature>
<dbReference type="WBParaSite" id="NBR_0000023801-mRNA-1">
    <property type="protein sequence ID" value="NBR_0000023801-mRNA-1"/>
    <property type="gene ID" value="NBR_0000023801"/>
</dbReference>
<accession>A0A158QWI4</accession>
<evidence type="ECO:0000313" key="3">
    <source>
        <dbReference type="Proteomes" id="UP000271162"/>
    </source>
</evidence>
<dbReference type="PANTHER" id="PTHR36945:SF1">
    <property type="entry name" value="ZINC FINGER PROTEIN C02F5.12-RELATED"/>
    <property type="match status" value="1"/>
</dbReference>
<feature type="region of interest" description="Disordered" evidence="1">
    <location>
        <begin position="552"/>
        <end position="572"/>
    </location>
</feature>
<dbReference type="InterPro" id="IPR053360">
    <property type="entry name" value="Zinc_finger_domain"/>
</dbReference>
<evidence type="ECO:0000256" key="1">
    <source>
        <dbReference type="SAM" id="MobiDB-lite"/>
    </source>
</evidence>
<name>A0A158QWI4_NIPBR</name>
<dbReference type="Proteomes" id="UP000271162">
    <property type="component" value="Unassembled WGS sequence"/>
</dbReference>
<evidence type="ECO:0000313" key="2">
    <source>
        <dbReference type="EMBL" id="VDL62620.1"/>
    </source>
</evidence>
<reference evidence="4" key="1">
    <citation type="submission" date="2016-04" db="UniProtKB">
        <authorList>
            <consortium name="WormBaseParasite"/>
        </authorList>
    </citation>
    <scope>IDENTIFICATION</scope>
</reference>
<feature type="compositionally biased region" description="Low complexity" evidence="1">
    <location>
        <begin position="552"/>
        <end position="562"/>
    </location>
</feature>
<dbReference type="PANTHER" id="PTHR36945">
    <property type="entry name" value="HIGH INCIDENCE OF MALES (INCREASED X CHROMOSOME LOSS)-RELATED-RELATED"/>
    <property type="match status" value="1"/>
</dbReference>
<dbReference type="AlphaFoldDB" id="A0A158QWI4"/>
<reference evidence="2 3" key="2">
    <citation type="submission" date="2018-11" db="EMBL/GenBank/DDBJ databases">
        <authorList>
            <consortium name="Pathogen Informatics"/>
        </authorList>
    </citation>
    <scope>NUCLEOTIDE SEQUENCE [LARGE SCALE GENOMIC DNA]</scope>
</reference>
<keyword evidence="3" id="KW-1185">Reference proteome</keyword>
<sequence>MRDTFSTTVGGIQRESALSYVQVNIYDTNMTKLREEGIDLVHILRHVGHQSVIMDIPICTSVGATLSPFPAISRGVSIISVDGRKQINYSNEQTSDACNNKLESGREAALDLSSMRVCSSELEVPPISATTPLTSTPIPRKIDKSLTSSIDGIRTDLNEATIPISDISFSSGCVFANYLFPTGDEDSDSSKDVRDLFEDCLEDSHSANFMPAMKLTEETGTPTVFRELGQAHTDSEPQSSDKMKKQRIIDGADPHSSKEKQESMSVSNYEFATGRSNSRLSILSAAAEEAFASEDVSAKSYVSSRGNANDCIPSCCDGTEQVYKEEDFLFMKIHPENARNLTSTSNERVSKQNVMDGKGKREKRPRAMKADCKYFTCQFQNCAQTVVLKPQYGKCRLVEHARLHWNKSLKVCKHCDHRDVTYGRENIGCRSIIMDVPILVPRVEGCTAGKCHNDSQEELPGHQPTPNALDLTYHLIYGKAKSSSVRAMTLKSKGFSATKETMNRSSCSERRCDDTLPVTRLQSAGADECSQAVERHTFVSVADPLDQTMRAAECSSSWPPSEASEEAAQDEKPVTVFSEADYSALRWQSVEESGSLFFDPGNVNDSDSRGSQSMSDALAKLKIPAAPEVSVDKYQSITDVPDSPLNEPKGFTRLKTVCQSDILNVLAQRSSSLCVEQLPSEPLEQKADAEENIEKRSPSPKRQRCQEPAEHCDPVVEREEFDVGKGCFKSLKWYPKMGRSRLVEHARAHWKKKVKKCKICGYTATDVRTVHRHHTLKHGTEPFMGAISNETKEDWDELEQCYKKCFPGESPLY</sequence>
<proteinExistence type="predicted"/>
<feature type="compositionally biased region" description="Basic and acidic residues" evidence="1">
    <location>
        <begin position="233"/>
        <end position="262"/>
    </location>
</feature>
<organism evidence="4">
    <name type="scientific">Nippostrongylus brasiliensis</name>
    <name type="common">Rat hookworm</name>
    <dbReference type="NCBI Taxonomy" id="27835"/>
    <lineage>
        <taxon>Eukaryota</taxon>
        <taxon>Metazoa</taxon>
        <taxon>Ecdysozoa</taxon>
        <taxon>Nematoda</taxon>
        <taxon>Chromadorea</taxon>
        <taxon>Rhabditida</taxon>
        <taxon>Rhabditina</taxon>
        <taxon>Rhabditomorpha</taxon>
        <taxon>Strongyloidea</taxon>
        <taxon>Heligmosomidae</taxon>
        <taxon>Nippostrongylus</taxon>
    </lineage>
</organism>
<dbReference type="EMBL" id="UYSL01000077">
    <property type="protein sequence ID" value="VDL62620.1"/>
    <property type="molecule type" value="Genomic_DNA"/>
</dbReference>
<feature type="region of interest" description="Disordered" evidence="1">
    <location>
        <begin position="231"/>
        <end position="266"/>
    </location>
</feature>
<feature type="compositionally biased region" description="Polar residues" evidence="1">
    <location>
        <begin position="342"/>
        <end position="353"/>
    </location>
</feature>
<protein>
    <submittedName>
        <fullName evidence="4">C2H2-type domain-containing protein</fullName>
    </submittedName>
</protein>
<evidence type="ECO:0000313" key="4">
    <source>
        <dbReference type="WBParaSite" id="NBR_0000023801-mRNA-1"/>
    </source>
</evidence>